<keyword evidence="3 8" id="KW-0378">Hydrolase</keyword>
<protein>
    <recommendedName>
        <fullName evidence="7 8">Peptidyl-tRNA hydrolase</fullName>
        <shortName evidence="8">Pth</shortName>
        <ecNumber evidence="1 8">3.1.1.29</ecNumber>
    </recommendedName>
</protein>
<evidence type="ECO:0000256" key="9">
    <source>
        <dbReference type="RuleBase" id="RU000673"/>
    </source>
</evidence>
<dbReference type="EC" id="3.1.1.29" evidence="1 8"/>
<dbReference type="eggNOG" id="COG0193">
    <property type="taxonomic scope" value="Bacteria"/>
</dbReference>
<dbReference type="EMBL" id="CP002400">
    <property type="protein sequence ID" value="ADU27598.1"/>
    <property type="molecule type" value="Genomic_DNA"/>
</dbReference>
<dbReference type="Proteomes" id="UP000001551">
    <property type="component" value="Chromosome"/>
</dbReference>
<dbReference type="FunFam" id="3.40.50.1470:FF:000001">
    <property type="entry name" value="Peptidyl-tRNA hydrolase"/>
    <property type="match status" value="1"/>
</dbReference>
<dbReference type="RefSeq" id="WP_013485946.1">
    <property type="nucleotide sequence ID" value="NC_014828.1"/>
</dbReference>
<feature type="binding site" evidence="8">
    <location>
        <position position="85"/>
    </location>
    <ligand>
        <name>tRNA</name>
        <dbReference type="ChEBI" id="CHEBI:17843"/>
    </ligand>
</feature>
<dbReference type="PANTHER" id="PTHR17224">
    <property type="entry name" value="PEPTIDYL-TRNA HYDROLASE"/>
    <property type="match status" value="1"/>
</dbReference>
<comment type="function">
    <text evidence="8">Catalyzes the release of premature peptidyl moieties from peptidyl-tRNA molecules trapped in stalled 50S ribosomal subunits, and thus maintains levels of free tRNAs and 50S ribosomes.</text>
</comment>
<dbReference type="HAMAP" id="MF_00083">
    <property type="entry name" value="Pept_tRNA_hydro_bact"/>
    <property type="match status" value="1"/>
</dbReference>
<comment type="similarity">
    <text evidence="5 8 10">Belongs to the PTH family.</text>
</comment>
<dbReference type="InterPro" id="IPR036416">
    <property type="entry name" value="Pept_tRNA_hydro_sf"/>
</dbReference>
<dbReference type="STRING" id="663278.Ethha_2081"/>
<feature type="binding site" evidence="8">
    <location>
        <position position="35"/>
    </location>
    <ligand>
        <name>tRNA</name>
        <dbReference type="ChEBI" id="CHEBI:17843"/>
    </ligand>
</feature>
<dbReference type="GO" id="GO:0072344">
    <property type="term" value="P:rescue of stalled ribosome"/>
    <property type="evidence" value="ECO:0007669"/>
    <property type="project" value="UniProtKB-UniRule"/>
</dbReference>
<comment type="subcellular location">
    <subcellularLocation>
        <location evidence="8">Cytoplasm</location>
    </subcellularLocation>
</comment>
<accession>E6U3J8</accession>
<keyword evidence="12" id="KW-1185">Reference proteome</keyword>
<dbReference type="Gene3D" id="3.40.50.1470">
    <property type="entry name" value="Peptidyl-tRNA hydrolase"/>
    <property type="match status" value="1"/>
</dbReference>
<keyword evidence="4 8" id="KW-0694">RNA-binding</keyword>
<evidence type="ECO:0000256" key="6">
    <source>
        <dbReference type="ARBA" id="ARBA00048707"/>
    </source>
</evidence>
<dbReference type="HOGENOM" id="CLU_062456_4_1_9"/>
<dbReference type="GO" id="GO:0006515">
    <property type="term" value="P:protein quality control for misfolded or incompletely synthesized proteins"/>
    <property type="evidence" value="ECO:0007669"/>
    <property type="project" value="UniProtKB-UniRule"/>
</dbReference>
<dbReference type="SUPFAM" id="SSF53178">
    <property type="entry name" value="Peptidyl-tRNA hydrolase-like"/>
    <property type="match status" value="1"/>
</dbReference>
<dbReference type="InterPro" id="IPR001328">
    <property type="entry name" value="Pept_tRNA_hydro"/>
</dbReference>
<feature type="binding site" evidence="8">
    <location>
        <position position="87"/>
    </location>
    <ligand>
        <name>tRNA</name>
        <dbReference type="ChEBI" id="CHEBI:17843"/>
    </ligand>
</feature>
<feature type="site" description="Stabilizes the basic form of H active site to accept a proton" evidence="8">
    <location>
        <position position="112"/>
    </location>
</feature>
<feature type="active site" description="Proton acceptor" evidence="8">
    <location>
        <position position="40"/>
    </location>
</feature>
<evidence type="ECO:0000313" key="12">
    <source>
        <dbReference type="Proteomes" id="UP000001551"/>
    </source>
</evidence>
<sequence length="208" mass="22170">MIDRLGLLFASLHTEPSGGAPEWIVAGLGNPGIQYEGTRHNAGFAALDMLAAKNGVRIDRAKFKALCGIGQVAGKRVLLLKPQTFMNLSGEAVAAAAHFYKLPVERVLVLFDDISLPVGKLRVRRKGSAGGHNGIKSIIGECGSDGFPRVKIGVGDKPRPDYDLASWVLGKFSEAERPVFAQSLDRAAEAVEELIQNGVGSAMNLYNS</sequence>
<comment type="catalytic activity">
    <reaction evidence="6 8 9">
        <text>an N-acyl-L-alpha-aminoacyl-tRNA + H2O = an N-acyl-L-amino acid + a tRNA + H(+)</text>
        <dbReference type="Rhea" id="RHEA:54448"/>
        <dbReference type="Rhea" id="RHEA-COMP:10123"/>
        <dbReference type="Rhea" id="RHEA-COMP:13883"/>
        <dbReference type="ChEBI" id="CHEBI:15377"/>
        <dbReference type="ChEBI" id="CHEBI:15378"/>
        <dbReference type="ChEBI" id="CHEBI:59874"/>
        <dbReference type="ChEBI" id="CHEBI:78442"/>
        <dbReference type="ChEBI" id="CHEBI:138191"/>
        <dbReference type="EC" id="3.1.1.29"/>
    </reaction>
</comment>
<evidence type="ECO:0000256" key="7">
    <source>
        <dbReference type="ARBA" id="ARBA00050038"/>
    </source>
</evidence>
<evidence type="ECO:0000313" key="11">
    <source>
        <dbReference type="EMBL" id="ADU27598.1"/>
    </source>
</evidence>
<dbReference type="Pfam" id="PF01195">
    <property type="entry name" value="Pept_tRNA_hydro"/>
    <property type="match status" value="1"/>
</dbReference>
<organism evidence="11 12">
    <name type="scientific">Ethanoligenens harbinense (strain DSM 18485 / JCM 12961 / CGMCC 1.5033 / YUAN-3)</name>
    <dbReference type="NCBI Taxonomy" id="663278"/>
    <lineage>
        <taxon>Bacteria</taxon>
        <taxon>Bacillati</taxon>
        <taxon>Bacillota</taxon>
        <taxon>Clostridia</taxon>
        <taxon>Eubacteriales</taxon>
        <taxon>Oscillospiraceae</taxon>
        <taxon>Ethanoligenens</taxon>
    </lineage>
</organism>
<dbReference type="KEGG" id="eha:Ethha_2081"/>
<evidence type="ECO:0000256" key="2">
    <source>
        <dbReference type="ARBA" id="ARBA00022555"/>
    </source>
</evidence>
<name>E6U3J8_ETHHY</name>
<gene>
    <name evidence="8" type="primary">pth</name>
    <name evidence="11" type="ordered locus">Ethha_2081</name>
</gene>
<reference evidence="11 12" key="1">
    <citation type="submission" date="2010-12" db="EMBL/GenBank/DDBJ databases">
        <title>Complete sequence of Ethanoligenens harbinense YUAN-3.</title>
        <authorList>
            <person name="Lucas S."/>
            <person name="Copeland A."/>
            <person name="Lapidus A."/>
            <person name="Cheng J.-F."/>
            <person name="Bruce D."/>
            <person name="Goodwin L."/>
            <person name="Pitluck S."/>
            <person name="Chertkov O."/>
            <person name="Misra M."/>
            <person name="Detter J.C."/>
            <person name="Han C."/>
            <person name="Tapia R."/>
            <person name="Land M."/>
            <person name="Hauser L."/>
            <person name="Jeffries C."/>
            <person name="Kyrpides N."/>
            <person name="Ivanova N."/>
            <person name="Mikhailova N."/>
            <person name="Wang A."/>
            <person name="Mouttaki H."/>
            <person name="He Z."/>
            <person name="Zhou J."/>
            <person name="Hemme C.L."/>
            <person name="Woyke T."/>
        </authorList>
    </citation>
    <scope>NUCLEOTIDE SEQUENCE [LARGE SCALE GENOMIC DNA]</scope>
    <source>
        <strain evidence="12">DSM 18485 / JCM 12961 / CGMCC 1.5033 / YUAN-3</strain>
    </source>
</reference>
<dbReference type="NCBIfam" id="TIGR00447">
    <property type="entry name" value="pth"/>
    <property type="match status" value="1"/>
</dbReference>
<evidence type="ECO:0000256" key="5">
    <source>
        <dbReference type="ARBA" id="ARBA00038063"/>
    </source>
</evidence>
<dbReference type="GO" id="GO:0004045">
    <property type="term" value="F:peptidyl-tRNA hydrolase activity"/>
    <property type="evidence" value="ECO:0007669"/>
    <property type="project" value="UniProtKB-UniRule"/>
</dbReference>
<feature type="site" description="Discriminates between blocked and unblocked aminoacyl-tRNA" evidence="8">
    <location>
        <position position="30"/>
    </location>
</feature>
<dbReference type="GO" id="GO:0000049">
    <property type="term" value="F:tRNA binding"/>
    <property type="evidence" value="ECO:0007669"/>
    <property type="project" value="UniProtKB-UniRule"/>
</dbReference>
<comment type="subunit">
    <text evidence="8">Monomer.</text>
</comment>
<dbReference type="AlphaFoldDB" id="E6U3J8"/>
<evidence type="ECO:0000256" key="10">
    <source>
        <dbReference type="RuleBase" id="RU004320"/>
    </source>
</evidence>
<dbReference type="CDD" id="cd00462">
    <property type="entry name" value="PTH"/>
    <property type="match status" value="1"/>
</dbReference>
<evidence type="ECO:0000256" key="8">
    <source>
        <dbReference type="HAMAP-Rule" id="MF_00083"/>
    </source>
</evidence>
<dbReference type="GO" id="GO:0005737">
    <property type="term" value="C:cytoplasm"/>
    <property type="evidence" value="ECO:0007669"/>
    <property type="project" value="UniProtKB-SubCell"/>
</dbReference>
<evidence type="ECO:0000256" key="1">
    <source>
        <dbReference type="ARBA" id="ARBA00013260"/>
    </source>
</evidence>
<evidence type="ECO:0000256" key="4">
    <source>
        <dbReference type="ARBA" id="ARBA00022884"/>
    </source>
</evidence>
<evidence type="ECO:0000256" key="3">
    <source>
        <dbReference type="ARBA" id="ARBA00022801"/>
    </source>
</evidence>
<keyword evidence="8" id="KW-0963">Cytoplasm</keyword>
<feature type="binding site" evidence="8">
    <location>
        <position position="133"/>
    </location>
    <ligand>
        <name>tRNA</name>
        <dbReference type="ChEBI" id="CHEBI:17843"/>
    </ligand>
</feature>
<dbReference type="PROSITE" id="PS01196">
    <property type="entry name" value="PEPT_TRNA_HYDROL_2"/>
    <property type="match status" value="1"/>
</dbReference>
<proteinExistence type="inferred from homology"/>
<keyword evidence="2 8" id="KW-0820">tRNA-binding</keyword>
<comment type="function">
    <text evidence="8">Hydrolyzes ribosome-free peptidyl-tRNAs (with 1 or more amino acids incorporated), which drop off the ribosome during protein synthesis, or as a result of ribosome stalling.</text>
</comment>
<dbReference type="PANTHER" id="PTHR17224:SF1">
    <property type="entry name" value="PEPTIDYL-TRNA HYDROLASE"/>
    <property type="match status" value="1"/>
</dbReference>
<dbReference type="PROSITE" id="PS01195">
    <property type="entry name" value="PEPT_TRNA_HYDROL_1"/>
    <property type="match status" value="1"/>
</dbReference>
<dbReference type="InterPro" id="IPR018171">
    <property type="entry name" value="Pept_tRNA_hydro_CS"/>
</dbReference>